<feature type="binding site" evidence="1">
    <location>
        <position position="205"/>
    </location>
    <ligand>
        <name>ATP</name>
        <dbReference type="ChEBI" id="CHEBI:30616"/>
    </ligand>
</feature>
<comment type="catalytic activity">
    <reaction evidence="1">
        <text>(7R,8S)-7,8-diammoniononanoate + CO2 + ATP = (4R,5S)-dethiobiotin + ADP + phosphate + 3 H(+)</text>
        <dbReference type="Rhea" id="RHEA:15805"/>
        <dbReference type="ChEBI" id="CHEBI:15378"/>
        <dbReference type="ChEBI" id="CHEBI:16526"/>
        <dbReference type="ChEBI" id="CHEBI:30616"/>
        <dbReference type="ChEBI" id="CHEBI:43474"/>
        <dbReference type="ChEBI" id="CHEBI:149469"/>
        <dbReference type="ChEBI" id="CHEBI:149473"/>
        <dbReference type="ChEBI" id="CHEBI:456216"/>
        <dbReference type="EC" id="6.3.3.3"/>
    </reaction>
</comment>
<name>A0A1T4S727_9FIRM</name>
<feature type="binding site" evidence="1">
    <location>
        <begin position="13"/>
        <end position="18"/>
    </location>
    <ligand>
        <name>ATP</name>
        <dbReference type="ChEBI" id="CHEBI:30616"/>
    </ligand>
</feature>
<feature type="binding site" evidence="1">
    <location>
        <begin position="200"/>
        <end position="202"/>
    </location>
    <ligand>
        <name>ATP</name>
        <dbReference type="ChEBI" id="CHEBI:30616"/>
    </ligand>
</feature>
<dbReference type="GO" id="GO:0004141">
    <property type="term" value="F:dethiobiotin synthase activity"/>
    <property type="evidence" value="ECO:0007669"/>
    <property type="project" value="UniProtKB-UniRule"/>
</dbReference>
<dbReference type="UniPathway" id="UPA00078">
    <property type="reaction ID" value="UER00161"/>
</dbReference>
<feature type="binding site" evidence="1">
    <location>
        <begin position="110"/>
        <end position="113"/>
    </location>
    <ligand>
        <name>ATP</name>
        <dbReference type="ChEBI" id="CHEBI:30616"/>
    </ligand>
</feature>
<keyword evidence="3" id="KW-1185">Reference proteome</keyword>
<evidence type="ECO:0000256" key="1">
    <source>
        <dbReference type="HAMAP-Rule" id="MF_00336"/>
    </source>
</evidence>
<comment type="subunit">
    <text evidence="1">Homodimer.</text>
</comment>
<dbReference type="GO" id="GO:0009102">
    <property type="term" value="P:biotin biosynthetic process"/>
    <property type="evidence" value="ECO:0007669"/>
    <property type="project" value="UniProtKB-UniRule"/>
</dbReference>
<keyword evidence="1" id="KW-0093">Biotin biosynthesis</keyword>
<dbReference type="GO" id="GO:0005829">
    <property type="term" value="C:cytosol"/>
    <property type="evidence" value="ECO:0007669"/>
    <property type="project" value="TreeGrafter"/>
</dbReference>
<feature type="binding site" evidence="1">
    <location>
        <position position="17"/>
    </location>
    <ligand>
        <name>Mg(2+)</name>
        <dbReference type="ChEBI" id="CHEBI:18420"/>
    </ligand>
</feature>
<organism evidence="2 3">
    <name type="scientific">Carboxydocella sporoproducens DSM 16521</name>
    <dbReference type="NCBI Taxonomy" id="1121270"/>
    <lineage>
        <taxon>Bacteria</taxon>
        <taxon>Bacillati</taxon>
        <taxon>Bacillota</taxon>
        <taxon>Clostridia</taxon>
        <taxon>Eubacteriales</taxon>
        <taxon>Clostridiales Family XVI. Incertae Sedis</taxon>
        <taxon>Carboxydocella</taxon>
    </lineage>
</organism>
<dbReference type="EMBL" id="FUXM01000045">
    <property type="protein sequence ID" value="SKA24043.1"/>
    <property type="molecule type" value="Genomic_DNA"/>
</dbReference>
<protein>
    <recommendedName>
        <fullName evidence="1">ATP-dependent dethiobiotin synthetase BioD</fullName>
        <ecNumber evidence="1">6.3.3.3</ecNumber>
    </recommendedName>
    <alternativeName>
        <fullName evidence="1">DTB synthetase</fullName>
        <shortName evidence="1">DTBS</shortName>
    </alternativeName>
    <alternativeName>
        <fullName evidence="1">Dethiobiotin synthase</fullName>
    </alternativeName>
</protein>
<dbReference type="GO" id="GO:0000287">
    <property type="term" value="F:magnesium ion binding"/>
    <property type="evidence" value="ECO:0007669"/>
    <property type="project" value="UniProtKB-UniRule"/>
</dbReference>
<comment type="caution">
    <text evidence="1">Lacks conserved residue(s) required for the propagation of feature annotation.</text>
</comment>
<feature type="binding site" evidence="1">
    <location>
        <position position="51"/>
    </location>
    <ligand>
        <name>ATP</name>
        <dbReference type="ChEBI" id="CHEBI:30616"/>
    </ligand>
</feature>
<keyword evidence="1" id="KW-0436">Ligase</keyword>
<dbReference type="RefSeq" id="WP_078666459.1">
    <property type="nucleotide sequence ID" value="NZ_FUXM01000045.1"/>
</dbReference>
<comment type="subcellular location">
    <subcellularLocation>
        <location evidence="1">Cytoplasm</location>
    </subcellularLocation>
</comment>
<feature type="binding site" evidence="1">
    <location>
        <position position="110"/>
    </location>
    <ligand>
        <name>Mg(2+)</name>
        <dbReference type="ChEBI" id="CHEBI:18420"/>
    </ligand>
</feature>
<keyword evidence="1" id="KW-0479">Metal-binding</keyword>
<evidence type="ECO:0000313" key="2">
    <source>
        <dbReference type="EMBL" id="SKA24043.1"/>
    </source>
</evidence>
<dbReference type="PANTHER" id="PTHR43210">
    <property type="entry name" value="DETHIOBIOTIN SYNTHETASE"/>
    <property type="match status" value="1"/>
</dbReference>
<dbReference type="InterPro" id="IPR004472">
    <property type="entry name" value="DTB_synth_BioD"/>
</dbReference>
<feature type="binding site" evidence="1">
    <location>
        <position position="42"/>
    </location>
    <ligand>
        <name>substrate</name>
    </ligand>
</feature>
<reference evidence="3" key="1">
    <citation type="submission" date="2017-02" db="EMBL/GenBank/DDBJ databases">
        <authorList>
            <person name="Varghese N."/>
            <person name="Submissions S."/>
        </authorList>
    </citation>
    <scope>NUCLEOTIDE SEQUENCE [LARGE SCALE GENOMIC DNA]</scope>
    <source>
        <strain evidence="3">DSM 16521</strain>
    </source>
</reference>
<comment type="pathway">
    <text evidence="1">Cofactor biosynthesis; biotin biosynthesis; biotin from 7,8-diaminononanoate: step 1/2.</text>
</comment>
<comment type="function">
    <text evidence="1">Catalyzes a mechanistically unusual reaction, the ATP-dependent insertion of CO2 between the N7 and N8 nitrogen atoms of 7,8-diaminopelargonic acid (DAPA, also called 7,8-diammoniononanoate) to form a ureido ring.</text>
</comment>
<dbReference type="SUPFAM" id="SSF52540">
    <property type="entry name" value="P-loop containing nucleoside triphosphate hydrolases"/>
    <property type="match status" value="1"/>
</dbReference>
<dbReference type="HAMAP" id="MF_00336">
    <property type="entry name" value="BioD"/>
    <property type="match status" value="1"/>
</dbReference>
<comment type="cofactor">
    <cofactor evidence="1">
        <name>Mg(2+)</name>
        <dbReference type="ChEBI" id="CHEBI:18420"/>
    </cofactor>
</comment>
<dbReference type="InterPro" id="IPR027417">
    <property type="entry name" value="P-loop_NTPase"/>
</dbReference>
<feature type="active site" evidence="1">
    <location>
        <position position="38"/>
    </location>
</feature>
<keyword evidence="1" id="KW-0460">Magnesium</keyword>
<keyword evidence="1" id="KW-0547">Nucleotide-binding</keyword>
<sequence>MGKMFFVTGTDTEVGKTLITASLIRAMRKRGMEAGGYKPLQSGVDEWSASDAGILTRISGLEGQEVLTYSFLEAIAPAFAINKHEAFIDKMEIINEIDKLRGKFDILFVEGAGGWLVPYFPGQLVADWASELKAPVIVVGRAALGTINHTLLTVEAIQNRQLEVAAIILSGATPSNQELAEMNKQYIKEHLSNIPVFLVPWVEGEDQWEKIQSLSEQPEIQLAIQYLCC</sequence>
<accession>A0A1T4S727</accession>
<dbReference type="GO" id="GO:0005524">
    <property type="term" value="F:ATP binding"/>
    <property type="evidence" value="ECO:0007669"/>
    <property type="project" value="UniProtKB-UniRule"/>
</dbReference>
<dbReference type="Pfam" id="PF13500">
    <property type="entry name" value="AAA_26"/>
    <property type="match status" value="1"/>
</dbReference>
<dbReference type="Gene3D" id="3.40.50.300">
    <property type="entry name" value="P-loop containing nucleotide triphosphate hydrolases"/>
    <property type="match status" value="1"/>
</dbReference>
<keyword evidence="1" id="KW-0067">ATP-binding</keyword>
<dbReference type="EC" id="6.3.3.3" evidence="1"/>
<keyword evidence="1" id="KW-0963">Cytoplasm</keyword>
<gene>
    <name evidence="1" type="primary">bioD</name>
    <name evidence="2" type="ORF">SAMN02745885_02485</name>
</gene>
<dbReference type="NCBIfam" id="TIGR00347">
    <property type="entry name" value="bioD"/>
    <property type="match status" value="1"/>
</dbReference>
<dbReference type="OrthoDB" id="9802097at2"/>
<evidence type="ECO:0000313" key="3">
    <source>
        <dbReference type="Proteomes" id="UP000189933"/>
    </source>
</evidence>
<dbReference type="Proteomes" id="UP000189933">
    <property type="component" value="Unassembled WGS sequence"/>
</dbReference>
<proteinExistence type="inferred from homology"/>
<feature type="binding site" evidence="1">
    <location>
        <position position="51"/>
    </location>
    <ligand>
        <name>Mg(2+)</name>
        <dbReference type="ChEBI" id="CHEBI:18420"/>
    </ligand>
</feature>
<dbReference type="CDD" id="cd03109">
    <property type="entry name" value="DTBS"/>
    <property type="match status" value="1"/>
</dbReference>
<dbReference type="PANTHER" id="PTHR43210:SF5">
    <property type="entry name" value="DETHIOBIOTIN SYNTHETASE"/>
    <property type="match status" value="1"/>
</dbReference>
<dbReference type="PIRSF" id="PIRSF006755">
    <property type="entry name" value="DTB_synth"/>
    <property type="match status" value="1"/>
</dbReference>
<comment type="similarity">
    <text evidence="1">Belongs to the dethiobiotin synthetase family.</text>
</comment>
<dbReference type="AlphaFoldDB" id="A0A1T4S727"/>